<evidence type="ECO:0000256" key="16">
    <source>
        <dbReference type="PIRSR" id="PIRSR006337-3"/>
    </source>
</evidence>
<evidence type="ECO:0000256" key="4">
    <source>
        <dbReference type="ARBA" id="ARBA00012268"/>
    </source>
</evidence>
<dbReference type="PANTHER" id="PTHR43651">
    <property type="entry name" value="1,4-ALPHA-GLUCAN-BRANCHING ENZYME"/>
    <property type="match status" value="1"/>
</dbReference>
<dbReference type="GO" id="GO:0005992">
    <property type="term" value="P:trehalose biosynthetic process"/>
    <property type="evidence" value="ECO:0007669"/>
    <property type="project" value="UniProtKB-UniRule"/>
</dbReference>
<dbReference type="PIRSF" id="PIRSF006337">
    <property type="entry name" value="Trehalose_TreZ"/>
    <property type="match status" value="1"/>
</dbReference>
<evidence type="ECO:0000313" key="18">
    <source>
        <dbReference type="EMBL" id="PDT50242.1"/>
    </source>
</evidence>
<dbReference type="CDD" id="cd11325">
    <property type="entry name" value="AmyAc_GTHase"/>
    <property type="match status" value="1"/>
</dbReference>
<dbReference type="SUPFAM" id="SSF81296">
    <property type="entry name" value="E set domains"/>
    <property type="match status" value="1"/>
</dbReference>
<dbReference type="PANTHER" id="PTHR43651:SF11">
    <property type="entry name" value="MALTO-OLIGOSYLTREHALOSE TREHALOHYDROLASE"/>
    <property type="match status" value="1"/>
</dbReference>
<dbReference type="InterPro" id="IPR013783">
    <property type="entry name" value="Ig-like_fold"/>
</dbReference>
<dbReference type="EC" id="3.2.1.141" evidence="4 13"/>
<keyword evidence="8" id="KW-0119">Carbohydrate metabolism</keyword>
<dbReference type="Gene3D" id="1.10.10.760">
    <property type="entry name" value="E-set domains of sugar-utilizing enzymes"/>
    <property type="match status" value="1"/>
</dbReference>
<dbReference type="InterPro" id="IPR013780">
    <property type="entry name" value="Glyco_hydro_b"/>
</dbReference>
<reference evidence="18 19" key="1">
    <citation type="submission" date="2017-09" db="EMBL/GenBank/DDBJ databases">
        <title>Comparative genomics of rhizobia isolated from Phaseolus vulgaris in China.</title>
        <authorList>
            <person name="Tong W."/>
        </authorList>
    </citation>
    <scope>NUCLEOTIDE SEQUENCE [LARGE SCALE GENOMIC DNA]</scope>
    <source>
        <strain evidence="18 19">PCH1</strain>
    </source>
</reference>
<dbReference type="InterPro" id="IPR017853">
    <property type="entry name" value="GH"/>
</dbReference>
<evidence type="ECO:0000256" key="7">
    <source>
        <dbReference type="ARBA" id="ARBA00022801"/>
    </source>
</evidence>
<dbReference type="Proteomes" id="UP000220353">
    <property type="component" value="Unassembled WGS sequence"/>
</dbReference>
<accession>A0A2A6M6T7</accession>
<dbReference type="RefSeq" id="WP_097586424.1">
    <property type="nucleotide sequence ID" value="NZ_NWTC01000001.1"/>
</dbReference>
<comment type="subcellular location">
    <subcellularLocation>
        <location evidence="1 15">Cytoplasm</location>
    </subcellularLocation>
</comment>
<comment type="caution">
    <text evidence="18">The sequence shown here is derived from an EMBL/GenBank/DDBJ whole genome shotgun (WGS) entry which is preliminary data.</text>
</comment>
<dbReference type="UniPathway" id="UPA00299"/>
<dbReference type="GO" id="GO:0033942">
    <property type="term" value="F:4-alpha-D-(1-&gt;4)-alpha-D-glucanotrehalose trehalohydrolase activity"/>
    <property type="evidence" value="ECO:0007669"/>
    <property type="project" value="UniProtKB-EC"/>
</dbReference>
<evidence type="ECO:0000256" key="6">
    <source>
        <dbReference type="ARBA" id="ARBA00022490"/>
    </source>
</evidence>
<evidence type="ECO:0000256" key="15">
    <source>
        <dbReference type="PIRSR" id="PIRSR006337-1"/>
    </source>
</evidence>
<evidence type="ECO:0000256" key="12">
    <source>
        <dbReference type="ARBA" id="ARBA00034013"/>
    </source>
</evidence>
<dbReference type="GO" id="GO:0005737">
    <property type="term" value="C:cytoplasm"/>
    <property type="evidence" value="ECO:0007669"/>
    <property type="project" value="UniProtKB-SubCell"/>
</dbReference>
<keyword evidence="7 14" id="KW-0378">Hydrolase</keyword>
<feature type="site" description="Transition state stabilizer" evidence="16">
    <location>
        <position position="394"/>
    </location>
</feature>
<keyword evidence="9 14" id="KW-0326">Glycosidase</keyword>
<dbReference type="Gene3D" id="2.60.40.1180">
    <property type="entry name" value="Golgi alpha-mannosidase II"/>
    <property type="match status" value="1"/>
</dbReference>
<evidence type="ECO:0000256" key="9">
    <source>
        <dbReference type="ARBA" id="ARBA00023295"/>
    </source>
</evidence>
<dbReference type="AlphaFoldDB" id="A0A2A6M6T7"/>
<dbReference type="SMART" id="SM00642">
    <property type="entry name" value="Aamy"/>
    <property type="match status" value="1"/>
</dbReference>
<comment type="similarity">
    <text evidence="3 14">Belongs to the glycosyl hydrolase 13 family.</text>
</comment>
<evidence type="ECO:0000256" key="5">
    <source>
        <dbReference type="ARBA" id="ARBA00015938"/>
    </source>
</evidence>
<sequence length="598" mass="66039">MLDRVRRTWGAHLAAGGIAQFRLWAPDEPVVRLVVDGAPHAMRALNGGWFEGSAPARAGDRYWFELSDGTCVADPASCAQAEGAFGPSILVDHSAYGWKAATWRGRPWEEAIISELHVGCFTPEGTFQAAAKRLPHLAEAGITAIEIMPVAEFQGQRGWGYDGVLPYAPHHAYGTPDDLKALIDAAHGLDMMVLLDVVYNHFGPEGNDLTRYASRFFNSDRPTPWGASIAFEEPAVRRYFIENALYWLGDFRFDGLRLDATDQIRDTSEPHFLAALAREASETFADRNVHLVVEDATRRRNLVRRNDDGTVALYTAGWNDDFHHAFHVVATSEDRGFYQPFAKHPWRAMREAMSDGFVSPKTAKGIALAPTDELHRTDGRVPPQARVSFLQNHDQIGNRAFGERLVSLAKQDQLHVMMAMLMLSPQIPLLFMGEEYGESQPFLFFADYQDELGAAVRRGRLEEARSFGGMPHGKTADDLPDPLDPRTFAASKLRWESAESAAGRTHLAFMGQLADVRQRHIVPLLKDCSLPSFEVHAANDGIVAIDWTFGGQVLELRANLLAETRPVPPTHGDPIFGGETLEGADLSGPGVVVAVRRG</sequence>
<dbReference type="Gene3D" id="3.20.20.80">
    <property type="entry name" value="Glycosidases"/>
    <property type="match status" value="1"/>
</dbReference>
<dbReference type="SUPFAM" id="SSF51445">
    <property type="entry name" value="(Trans)glycosidases"/>
    <property type="match status" value="1"/>
</dbReference>
<dbReference type="NCBIfam" id="TIGR02402">
    <property type="entry name" value="trehalose_TreZ"/>
    <property type="match status" value="1"/>
</dbReference>
<dbReference type="CDD" id="cd02853">
    <property type="entry name" value="E_set_MTHase_like_N"/>
    <property type="match status" value="1"/>
</dbReference>
<evidence type="ECO:0000256" key="14">
    <source>
        <dbReference type="PIRNR" id="PIRNR006337"/>
    </source>
</evidence>
<evidence type="ECO:0000259" key="17">
    <source>
        <dbReference type="SMART" id="SM00642"/>
    </source>
</evidence>
<evidence type="ECO:0000256" key="13">
    <source>
        <dbReference type="NCBIfam" id="TIGR02402"/>
    </source>
</evidence>
<comment type="catalytic activity">
    <reaction evidence="12 14">
        <text>hydrolysis of (1-&gt;4)-alpha-D-glucosidic linkage in 4-alpha-D-[(1-&gt;4)-alpha-D-glucanosyl]n trehalose to yield trehalose and (1-&gt;4)-alpha-D-glucan.</text>
        <dbReference type="EC" id="3.2.1.141"/>
    </reaction>
</comment>
<dbReference type="Gene3D" id="2.60.40.10">
    <property type="entry name" value="Immunoglobulins"/>
    <property type="match status" value="1"/>
</dbReference>
<gene>
    <name evidence="18" type="primary">treZ</name>
    <name evidence="18" type="ORF">CO661_00850</name>
</gene>
<protein>
    <recommendedName>
        <fullName evidence="5 13">Malto-oligosyltrehalose trehalohydrolase</fullName>
        <shortName evidence="14">MTHase</shortName>
        <ecNumber evidence="4 13">3.2.1.141</ecNumber>
    </recommendedName>
    <alternativeName>
        <fullName evidence="11 14">4-alpha-D-((1-&gt;4)-alpha-D-glucano)trehalose trehalohydrolase</fullName>
    </alternativeName>
    <alternativeName>
        <fullName evidence="10 14">Maltooligosyl trehalose trehalohydrolase</fullName>
    </alternativeName>
</protein>
<dbReference type="InterPro" id="IPR044901">
    <property type="entry name" value="Trehalose_TreZ_E-set_sf"/>
</dbReference>
<comment type="pathway">
    <text evidence="2 14">Glycan biosynthesis; trehalose biosynthesis.</text>
</comment>
<keyword evidence="6" id="KW-0963">Cytoplasm</keyword>
<dbReference type="InterPro" id="IPR014756">
    <property type="entry name" value="Ig_E-set"/>
</dbReference>
<name>A0A2A6M6T7_RHIFR</name>
<feature type="domain" description="Glycosyl hydrolase family 13 catalytic" evidence="17">
    <location>
        <begin position="115"/>
        <end position="465"/>
    </location>
</feature>
<organism evidence="18 19">
    <name type="scientific">Rhizobium fredii</name>
    <name type="common">Sinorhizobium fredii</name>
    <dbReference type="NCBI Taxonomy" id="380"/>
    <lineage>
        <taxon>Bacteria</taxon>
        <taxon>Pseudomonadati</taxon>
        <taxon>Pseudomonadota</taxon>
        <taxon>Alphaproteobacteria</taxon>
        <taxon>Hyphomicrobiales</taxon>
        <taxon>Rhizobiaceae</taxon>
        <taxon>Sinorhizobium/Ensifer group</taxon>
        <taxon>Sinorhizobium</taxon>
    </lineage>
</organism>
<evidence type="ECO:0000313" key="19">
    <source>
        <dbReference type="Proteomes" id="UP000220353"/>
    </source>
</evidence>
<dbReference type="InterPro" id="IPR012768">
    <property type="entry name" value="Trehalose_TreZ"/>
</dbReference>
<dbReference type="Pfam" id="PF00128">
    <property type="entry name" value="Alpha-amylase"/>
    <property type="match status" value="1"/>
</dbReference>
<dbReference type="EMBL" id="NWTC01000001">
    <property type="protein sequence ID" value="PDT50242.1"/>
    <property type="molecule type" value="Genomic_DNA"/>
</dbReference>
<evidence type="ECO:0000256" key="8">
    <source>
        <dbReference type="ARBA" id="ARBA00023277"/>
    </source>
</evidence>
<evidence type="ECO:0000256" key="10">
    <source>
        <dbReference type="ARBA" id="ARBA00032057"/>
    </source>
</evidence>
<evidence type="ECO:0000256" key="3">
    <source>
        <dbReference type="ARBA" id="ARBA00008061"/>
    </source>
</evidence>
<feature type="active site" description="Nucleophile" evidence="15">
    <location>
        <position position="259"/>
    </location>
</feature>
<evidence type="ECO:0000256" key="2">
    <source>
        <dbReference type="ARBA" id="ARBA00005199"/>
    </source>
</evidence>
<evidence type="ECO:0000256" key="1">
    <source>
        <dbReference type="ARBA" id="ARBA00004496"/>
    </source>
</evidence>
<dbReference type="InterPro" id="IPR006047">
    <property type="entry name" value="GH13_cat_dom"/>
</dbReference>
<proteinExistence type="inferred from homology"/>
<evidence type="ECO:0000256" key="11">
    <source>
        <dbReference type="ARBA" id="ARBA00033284"/>
    </source>
</evidence>
<feature type="active site" description="Proton donor" evidence="15">
    <location>
        <position position="294"/>
    </location>
</feature>